<dbReference type="Gene3D" id="3.90.1150.10">
    <property type="entry name" value="Aspartate Aminotransferase, domain 1"/>
    <property type="match status" value="1"/>
</dbReference>
<reference evidence="7 8" key="1">
    <citation type="journal article" date="2015" name="Genome Announc.">
        <title>Expanding the biotechnology potential of lactobacilli through comparative genomics of 213 strains and associated genera.</title>
        <authorList>
            <person name="Sun Z."/>
            <person name="Harris H.M."/>
            <person name="McCann A."/>
            <person name="Guo C."/>
            <person name="Argimon S."/>
            <person name="Zhang W."/>
            <person name="Yang X."/>
            <person name="Jeffery I.B."/>
            <person name="Cooney J.C."/>
            <person name="Kagawa T.F."/>
            <person name="Liu W."/>
            <person name="Song Y."/>
            <person name="Salvetti E."/>
            <person name="Wrobel A."/>
            <person name="Rasinkangas P."/>
            <person name="Parkhill J."/>
            <person name="Rea M.C."/>
            <person name="O'Sullivan O."/>
            <person name="Ritari J."/>
            <person name="Douillard F.P."/>
            <person name="Paul Ross R."/>
            <person name="Yang R."/>
            <person name="Briner A.E."/>
            <person name="Felis G.E."/>
            <person name="de Vos W.M."/>
            <person name="Barrangou R."/>
            <person name="Klaenhammer T.R."/>
            <person name="Caufield P.W."/>
            <person name="Cui Y."/>
            <person name="Zhang H."/>
            <person name="O'Toole P.W."/>
        </authorList>
    </citation>
    <scope>NUCLEOTIDE SEQUENCE [LARGE SCALE GENOMIC DNA]</scope>
    <source>
        <strain evidence="7 8">DSM 23026</strain>
    </source>
</reference>
<dbReference type="InterPro" id="IPR027619">
    <property type="entry name" value="C-S_lyase_PatB-like"/>
</dbReference>
<keyword evidence="8" id="KW-1185">Reference proteome</keyword>
<dbReference type="InterPro" id="IPR015422">
    <property type="entry name" value="PyrdxlP-dep_Trfase_small"/>
</dbReference>
<dbReference type="AlphaFoldDB" id="A0A0R2NKJ4"/>
<sequence>MSVDEFVKKYAVDRHHTNSLKWDALDERFGNPDLTAMWVADMEFQEPQAVTDALIKRVQHGIYGYSLTPDSYFEAYAAWQKKRHNIDLKKEWLTFDNGVVGSLYTIVNTFTKPDDAVLVLTPVYYPFHNAVNDNGRKLIKSELVRTDNHFEIDYDDVERKIVENDVKLFIQCSPHNPVGRIWTADELDRIMDICQRHGVLIVSDEIHQDIEIGERKFVSALSIADGRYQDDLIIVTAPSKTFNMAGLLNSHVIIPNQKIQDQFLAGKKRFNEVDLSVLGQVAAEAAYRYGEEWLDGLLEVIRYNYDQVRVTLNREVPQIKVAELEGTYLLWLDLRDVMPADQIKDFIQNKVGIAVDYGEWFSDYGLGCVRLNLATDPKFVKAAVDRIVADLK</sequence>
<dbReference type="InterPro" id="IPR051798">
    <property type="entry name" value="Class-II_PLP-Dep_Aminotrans"/>
</dbReference>
<dbReference type="OrthoDB" id="9802872at2"/>
<dbReference type="PANTHER" id="PTHR43525">
    <property type="entry name" value="PROTEIN MALY"/>
    <property type="match status" value="1"/>
</dbReference>
<accession>A0A0R2NKJ4</accession>
<comment type="cofactor">
    <cofactor evidence="1">
        <name>pyridoxal 5'-phosphate</name>
        <dbReference type="ChEBI" id="CHEBI:597326"/>
    </cofactor>
</comment>
<protein>
    <recommendedName>
        <fullName evidence="2">cysteine-S-conjugate beta-lyase</fullName>
        <ecNumber evidence="2">4.4.1.13</ecNumber>
    </recommendedName>
</protein>
<dbReference type="InterPro" id="IPR015424">
    <property type="entry name" value="PyrdxlP-dep_Trfase"/>
</dbReference>
<dbReference type="Pfam" id="PF00155">
    <property type="entry name" value="Aminotran_1_2"/>
    <property type="match status" value="1"/>
</dbReference>
<dbReference type="SUPFAM" id="SSF53383">
    <property type="entry name" value="PLP-dependent transferases"/>
    <property type="match status" value="1"/>
</dbReference>
<feature type="domain" description="Aminotransferase class I/classII large" evidence="6">
    <location>
        <begin position="46"/>
        <end position="387"/>
    </location>
</feature>
<dbReference type="InterPro" id="IPR015421">
    <property type="entry name" value="PyrdxlP-dep_Trfase_major"/>
</dbReference>
<dbReference type="InterPro" id="IPR004839">
    <property type="entry name" value="Aminotransferase_I/II_large"/>
</dbReference>
<evidence type="ECO:0000313" key="7">
    <source>
        <dbReference type="EMBL" id="KRO25115.1"/>
    </source>
</evidence>
<dbReference type="NCBIfam" id="TIGR04350">
    <property type="entry name" value="C_S_lyase_PatB"/>
    <property type="match status" value="1"/>
</dbReference>
<dbReference type="EC" id="4.4.1.13" evidence="2"/>
<evidence type="ECO:0000256" key="1">
    <source>
        <dbReference type="ARBA" id="ARBA00001933"/>
    </source>
</evidence>
<evidence type="ECO:0000256" key="3">
    <source>
        <dbReference type="ARBA" id="ARBA00022898"/>
    </source>
</evidence>
<dbReference type="RefSeq" id="WP_057799451.1">
    <property type="nucleotide sequence ID" value="NZ_BJZZ01000016.1"/>
</dbReference>
<proteinExistence type="inferred from homology"/>
<comment type="similarity">
    <text evidence="5">Belongs to the class-II pyridoxal-phosphate-dependent aminotransferase family. MalY/PatB cystathionine beta-lyase subfamily.</text>
</comment>
<evidence type="ECO:0000259" key="6">
    <source>
        <dbReference type="Pfam" id="PF00155"/>
    </source>
</evidence>
<dbReference type="PANTHER" id="PTHR43525:SF1">
    <property type="entry name" value="PROTEIN MALY"/>
    <property type="match status" value="1"/>
</dbReference>
<organism evidence="7 8">
    <name type="scientific">Pediococcus argentinicus</name>
    <dbReference type="NCBI Taxonomy" id="480391"/>
    <lineage>
        <taxon>Bacteria</taxon>
        <taxon>Bacillati</taxon>
        <taxon>Bacillota</taxon>
        <taxon>Bacilli</taxon>
        <taxon>Lactobacillales</taxon>
        <taxon>Lactobacillaceae</taxon>
        <taxon>Pediococcus</taxon>
    </lineage>
</organism>
<dbReference type="EMBL" id="JQCQ01000016">
    <property type="protein sequence ID" value="KRO25115.1"/>
    <property type="molecule type" value="Genomic_DNA"/>
</dbReference>
<dbReference type="Gene3D" id="3.40.640.10">
    <property type="entry name" value="Type I PLP-dependent aspartate aminotransferase-like (Major domain)"/>
    <property type="match status" value="1"/>
</dbReference>
<dbReference type="GO" id="GO:0030170">
    <property type="term" value="F:pyridoxal phosphate binding"/>
    <property type="evidence" value="ECO:0007669"/>
    <property type="project" value="InterPro"/>
</dbReference>
<gene>
    <name evidence="7" type="ORF">IV88_GL000448</name>
</gene>
<dbReference type="Proteomes" id="UP000051249">
    <property type="component" value="Unassembled WGS sequence"/>
</dbReference>
<dbReference type="PATRIC" id="fig|480391.4.peg.453"/>
<evidence type="ECO:0000313" key="8">
    <source>
        <dbReference type="Proteomes" id="UP000051249"/>
    </source>
</evidence>
<evidence type="ECO:0000256" key="2">
    <source>
        <dbReference type="ARBA" id="ARBA00012224"/>
    </source>
</evidence>
<name>A0A0R2NKJ4_9LACO</name>
<dbReference type="CDD" id="cd00609">
    <property type="entry name" value="AAT_like"/>
    <property type="match status" value="1"/>
</dbReference>
<evidence type="ECO:0000256" key="4">
    <source>
        <dbReference type="ARBA" id="ARBA00023239"/>
    </source>
</evidence>
<evidence type="ECO:0000256" key="5">
    <source>
        <dbReference type="ARBA" id="ARBA00037974"/>
    </source>
</evidence>
<keyword evidence="4" id="KW-0456">Lyase</keyword>
<dbReference type="GO" id="GO:0047804">
    <property type="term" value="F:cysteine-S-conjugate beta-lyase activity"/>
    <property type="evidence" value="ECO:0007669"/>
    <property type="project" value="UniProtKB-EC"/>
</dbReference>
<keyword evidence="3" id="KW-0663">Pyridoxal phosphate</keyword>
<comment type="caution">
    <text evidence="7">The sequence shown here is derived from an EMBL/GenBank/DDBJ whole genome shotgun (WGS) entry which is preliminary data.</text>
</comment>